<dbReference type="Pfam" id="PF00356">
    <property type="entry name" value="LacI"/>
    <property type="match status" value="1"/>
</dbReference>
<sequence>MPPSSASAAFRSTIIEVARDAGVSKTSVSRYLGGERHRLSPDMQARIATAIQRLGYRPNQMARGLKGGRSKLIGMLVADIRNPFSVDVLHGVEQACRARGFSLLVCNTDNDPAQERDHLALLASYRVEGIVINAAGRPSAELKALAAQGTPIVLLDRSLGDVDADVVGLDNASAIDLAIEHLVEQGYRHMLFVSEPPQGASSRQLRLDRFHQRLAQMPELTGDATCLPMQRDAAELRQRLGSFLAGEAQAPRAILCANGNVTLQVALALNALHARLGETGLLGIDELDWCALAGPGITTLAQPTEAIGRATVESLMQRLEPMGRQAPPRRTEYAARLIARGSTQR</sequence>
<dbReference type="PANTHER" id="PTHR30146:SF145">
    <property type="entry name" value="RIBOSE OPERON REPRESSOR"/>
    <property type="match status" value="1"/>
</dbReference>
<dbReference type="SUPFAM" id="SSF53822">
    <property type="entry name" value="Periplasmic binding protein-like I"/>
    <property type="match status" value="1"/>
</dbReference>
<evidence type="ECO:0000256" key="1">
    <source>
        <dbReference type="ARBA" id="ARBA00023015"/>
    </source>
</evidence>
<keyword evidence="6" id="KW-1185">Reference proteome</keyword>
<accession>A0ABV7LY33</accession>
<dbReference type="InterPro" id="IPR028082">
    <property type="entry name" value="Peripla_BP_I"/>
</dbReference>
<evidence type="ECO:0000313" key="6">
    <source>
        <dbReference type="Proteomes" id="UP001595640"/>
    </source>
</evidence>
<evidence type="ECO:0000256" key="3">
    <source>
        <dbReference type="ARBA" id="ARBA00023163"/>
    </source>
</evidence>
<dbReference type="InterPro" id="IPR010982">
    <property type="entry name" value="Lambda_DNA-bd_dom_sf"/>
</dbReference>
<dbReference type="Gene3D" id="3.40.50.2300">
    <property type="match status" value="2"/>
</dbReference>
<dbReference type="PROSITE" id="PS00356">
    <property type="entry name" value="HTH_LACI_1"/>
    <property type="match status" value="1"/>
</dbReference>
<reference evidence="6" key="1">
    <citation type="journal article" date="2019" name="Int. J. Syst. Evol. Microbiol.">
        <title>The Global Catalogue of Microorganisms (GCM) 10K type strain sequencing project: providing services to taxonomists for standard genome sequencing and annotation.</title>
        <authorList>
            <consortium name="The Broad Institute Genomics Platform"/>
            <consortium name="The Broad Institute Genome Sequencing Center for Infectious Disease"/>
            <person name="Wu L."/>
            <person name="Ma J."/>
        </authorList>
    </citation>
    <scope>NUCLEOTIDE SEQUENCE [LARGE SCALE GENOMIC DNA]</scope>
    <source>
        <strain evidence="6">KCTC 12847</strain>
    </source>
</reference>
<dbReference type="Pfam" id="PF13377">
    <property type="entry name" value="Peripla_BP_3"/>
    <property type="match status" value="1"/>
</dbReference>
<keyword evidence="1" id="KW-0805">Transcription regulation</keyword>
<dbReference type="SUPFAM" id="SSF47413">
    <property type="entry name" value="lambda repressor-like DNA-binding domains"/>
    <property type="match status" value="1"/>
</dbReference>
<dbReference type="EMBL" id="JBHRUH010000003">
    <property type="protein sequence ID" value="MFC3290634.1"/>
    <property type="molecule type" value="Genomic_DNA"/>
</dbReference>
<evidence type="ECO:0000256" key="2">
    <source>
        <dbReference type="ARBA" id="ARBA00023125"/>
    </source>
</evidence>
<protein>
    <submittedName>
        <fullName evidence="5">LacI family DNA-binding transcriptional regulator</fullName>
    </submittedName>
</protein>
<dbReference type="PROSITE" id="PS50932">
    <property type="entry name" value="HTH_LACI_2"/>
    <property type="match status" value="1"/>
</dbReference>
<dbReference type="InterPro" id="IPR046335">
    <property type="entry name" value="LacI/GalR-like_sensor"/>
</dbReference>
<dbReference type="Proteomes" id="UP001595640">
    <property type="component" value="Unassembled WGS sequence"/>
</dbReference>
<dbReference type="SMART" id="SM00354">
    <property type="entry name" value="HTH_LACI"/>
    <property type="match status" value="1"/>
</dbReference>
<organism evidence="5 6">
    <name type="scientific">Modicisalibacter luteus</name>
    <dbReference type="NCBI Taxonomy" id="453962"/>
    <lineage>
        <taxon>Bacteria</taxon>
        <taxon>Pseudomonadati</taxon>
        <taxon>Pseudomonadota</taxon>
        <taxon>Gammaproteobacteria</taxon>
        <taxon>Oceanospirillales</taxon>
        <taxon>Halomonadaceae</taxon>
        <taxon>Modicisalibacter</taxon>
    </lineage>
</organism>
<comment type="caution">
    <text evidence="5">The sequence shown here is derived from an EMBL/GenBank/DDBJ whole genome shotgun (WGS) entry which is preliminary data.</text>
</comment>
<evidence type="ECO:0000313" key="5">
    <source>
        <dbReference type="EMBL" id="MFC3290634.1"/>
    </source>
</evidence>
<gene>
    <name evidence="5" type="ORF">ACFOEI_00960</name>
</gene>
<dbReference type="CDD" id="cd01392">
    <property type="entry name" value="HTH_LacI"/>
    <property type="match status" value="1"/>
</dbReference>
<keyword evidence="2 5" id="KW-0238">DNA-binding</keyword>
<name>A0ABV7LY33_9GAMM</name>
<dbReference type="Gene3D" id="1.10.260.40">
    <property type="entry name" value="lambda repressor-like DNA-binding domains"/>
    <property type="match status" value="1"/>
</dbReference>
<keyword evidence="3" id="KW-0804">Transcription</keyword>
<dbReference type="PANTHER" id="PTHR30146">
    <property type="entry name" value="LACI-RELATED TRANSCRIPTIONAL REPRESSOR"/>
    <property type="match status" value="1"/>
</dbReference>
<dbReference type="GO" id="GO:0003677">
    <property type="term" value="F:DNA binding"/>
    <property type="evidence" value="ECO:0007669"/>
    <property type="project" value="UniProtKB-KW"/>
</dbReference>
<dbReference type="RefSeq" id="WP_019019684.1">
    <property type="nucleotide sequence ID" value="NZ_BMXD01000008.1"/>
</dbReference>
<feature type="domain" description="HTH lacI-type" evidence="4">
    <location>
        <begin position="12"/>
        <end position="67"/>
    </location>
</feature>
<dbReference type="InterPro" id="IPR000843">
    <property type="entry name" value="HTH_LacI"/>
</dbReference>
<proteinExistence type="predicted"/>
<dbReference type="CDD" id="cd06283">
    <property type="entry name" value="PBP1_RegR_EndR_KdgR-like"/>
    <property type="match status" value="1"/>
</dbReference>
<evidence type="ECO:0000259" key="4">
    <source>
        <dbReference type="PROSITE" id="PS50932"/>
    </source>
</evidence>